<accession>A0ABS1LNV5</accession>
<feature type="compositionally biased region" description="Low complexity" evidence="1">
    <location>
        <begin position="379"/>
        <end position="405"/>
    </location>
</feature>
<name>A0ABS1LNV5_9MICO</name>
<organism evidence="2 3">
    <name type="scientific">Myceligenerans indicum</name>
    <dbReference type="NCBI Taxonomy" id="2593663"/>
    <lineage>
        <taxon>Bacteria</taxon>
        <taxon>Bacillati</taxon>
        <taxon>Actinomycetota</taxon>
        <taxon>Actinomycetes</taxon>
        <taxon>Micrococcales</taxon>
        <taxon>Promicromonosporaceae</taxon>
        <taxon>Myceligenerans</taxon>
    </lineage>
</organism>
<evidence type="ECO:0000313" key="3">
    <source>
        <dbReference type="Proteomes" id="UP000675409"/>
    </source>
</evidence>
<feature type="region of interest" description="Disordered" evidence="1">
    <location>
        <begin position="363"/>
        <end position="477"/>
    </location>
</feature>
<gene>
    <name evidence="2" type="ORF">HGK34_16940</name>
</gene>
<reference evidence="2 3" key="1">
    <citation type="journal article" date="2021" name="Arch. Microbiol.">
        <title>Myceligenerans indicum sp. nov., an actinobacterium isolated from mangrove sediment of Sundarbans, India.</title>
        <authorList>
            <person name="Asha K."/>
            <person name="Bhadury P."/>
        </authorList>
    </citation>
    <scope>NUCLEOTIDE SEQUENCE [LARGE SCALE GENOMIC DNA]</scope>
    <source>
        <strain evidence="2 3">I2</strain>
    </source>
</reference>
<dbReference type="RefSeq" id="WP_201849544.1">
    <property type="nucleotide sequence ID" value="NZ_JABBYC010000040.1"/>
</dbReference>
<dbReference type="EMBL" id="JABBYC010000040">
    <property type="protein sequence ID" value="MBL0887947.1"/>
    <property type="molecule type" value="Genomic_DNA"/>
</dbReference>
<feature type="compositionally biased region" description="Low complexity" evidence="1">
    <location>
        <begin position="424"/>
        <end position="438"/>
    </location>
</feature>
<feature type="region of interest" description="Disordered" evidence="1">
    <location>
        <begin position="507"/>
        <end position="569"/>
    </location>
</feature>
<evidence type="ECO:0000313" key="2">
    <source>
        <dbReference type="EMBL" id="MBL0887947.1"/>
    </source>
</evidence>
<keyword evidence="3" id="KW-1185">Reference proteome</keyword>
<feature type="compositionally biased region" description="Gly residues" evidence="1">
    <location>
        <begin position="538"/>
        <end position="559"/>
    </location>
</feature>
<protein>
    <recommendedName>
        <fullName evidence="4">WXG100 family type VII secretion target</fullName>
    </recommendedName>
</protein>
<sequence length="698" mass="73111">MAAVWQGLRESYRAPEAGQLYRVMDPVRDQAAQFADELRTVADALSHLAEDYREVVRRRGLLISQVEAFNGKVHPEWAGALVEVSDWVAGEKPAWQLSSLAVAEYNRLIAAMTKLRADQAEAEERCARKVRGLDGAARWGAATPGMWSASNIYNPAPQQALPWGPPVEHDWWDPLAPVTSLLKGVWVDGIWGGLQGPGAMVGLAGADAFGQTWAGVGELLGRDAETGDWWQAGAAGDAWLEMGKGLVAWDLWATDPMRAAGNVALLALPGLGAVRVVKTLRAVRGGARTTRGLDADGIRPNTRPGTGSGKILGVAGRVLDVATSDRALEVAARIDRAMDPLGTLTDAGFVSTRKLIDNLDLTGASRGSGDANPRPPAMGAAGETTVAASSTTTAGTTSDAASAATPDGRSGAAPMRQPDPQLVPDATQQAPTQPLTTDGVRSVDDNPLPRRNGPELASPPHMRDNDVVPSHSGDPAHFRVEGATAEARAGVLERDPVVVGGQEADTRLEHTDGQGGTPDQVGDGQDFSGVGRRDVAAGSGGDSSHGADGNGPAAGGRGHAGVADMEPVSWRGPDGRLVLSAGQQAAPDEFLGDVRRLEPEWTRVMSDVVTGHPGARLDETAGRFKPDQELYADLASGARRIEGVAATDLLAEAIDTVRYRVLAAPSDFTTSVQGVIDDLAEQGYRPVGALENLSLIHI</sequence>
<dbReference type="Proteomes" id="UP000675409">
    <property type="component" value="Unassembled WGS sequence"/>
</dbReference>
<evidence type="ECO:0000256" key="1">
    <source>
        <dbReference type="SAM" id="MobiDB-lite"/>
    </source>
</evidence>
<evidence type="ECO:0008006" key="4">
    <source>
        <dbReference type="Google" id="ProtNLM"/>
    </source>
</evidence>
<proteinExistence type="predicted"/>
<comment type="caution">
    <text evidence="2">The sequence shown here is derived from an EMBL/GenBank/DDBJ whole genome shotgun (WGS) entry which is preliminary data.</text>
</comment>